<dbReference type="InterPro" id="IPR038512">
    <property type="entry name" value="GpU-like_sf"/>
</dbReference>
<evidence type="ECO:0008006" key="3">
    <source>
        <dbReference type="Google" id="ProtNLM"/>
    </source>
</evidence>
<dbReference type="AlphaFoldDB" id="A0A239LF16"/>
<sequence length="191" mass="20804">MSQRKAIRHALCELLDTVPVLSGRVFASRTHPVDAESPGALPCVLVYTERDPGEYIDGYRHGRDLAIRIVVIARADQDADDVLDDLCDAIEDAIEAAMNGSVLPAPDFVSLVDQCPYIDTELKYGGDEGRADLVHAEMTYTARYIRSPAQSFPGFDTLQVAIDMAGPRNEPQLPSRPDGQIDAVATIPLPQ</sequence>
<gene>
    <name evidence="1" type="ORF">SAMN06265795_12239</name>
</gene>
<evidence type="ECO:0000313" key="2">
    <source>
        <dbReference type="Proteomes" id="UP000198284"/>
    </source>
</evidence>
<dbReference type="EMBL" id="FZOT01000022">
    <property type="protein sequence ID" value="SNT28935.1"/>
    <property type="molecule type" value="Genomic_DNA"/>
</dbReference>
<name>A0A239LF16_9BURK</name>
<proteinExistence type="predicted"/>
<dbReference type="RefSeq" id="WP_089401422.1">
    <property type="nucleotide sequence ID" value="NZ_FZOT01000022.1"/>
</dbReference>
<dbReference type="Proteomes" id="UP000198284">
    <property type="component" value="Unassembled WGS sequence"/>
</dbReference>
<keyword evidence="2" id="KW-1185">Reference proteome</keyword>
<dbReference type="OrthoDB" id="9151914at2"/>
<organism evidence="1 2">
    <name type="scientific">Noviherbaspirillum humi</name>
    <dbReference type="NCBI Taxonomy" id="1688639"/>
    <lineage>
        <taxon>Bacteria</taxon>
        <taxon>Pseudomonadati</taxon>
        <taxon>Pseudomonadota</taxon>
        <taxon>Betaproteobacteria</taxon>
        <taxon>Burkholderiales</taxon>
        <taxon>Oxalobacteraceae</taxon>
        <taxon>Noviherbaspirillum</taxon>
    </lineage>
</organism>
<reference evidence="1 2" key="1">
    <citation type="submission" date="2017-06" db="EMBL/GenBank/DDBJ databases">
        <authorList>
            <person name="Kim H.J."/>
            <person name="Triplett B.A."/>
        </authorList>
    </citation>
    <scope>NUCLEOTIDE SEQUENCE [LARGE SCALE GENOMIC DNA]</scope>
    <source>
        <strain evidence="1 2">U15</strain>
    </source>
</reference>
<dbReference type="Gene3D" id="3.30.70.1700">
    <property type="entry name" value="Phage minor tail protein U"/>
    <property type="match status" value="1"/>
</dbReference>
<evidence type="ECO:0000313" key="1">
    <source>
        <dbReference type="EMBL" id="SNT28935.1"/>
    </source>
</evidence>
<protein>
    <recommendedName>
        <fullName evidence="3">Gp37 protein</fullName>
    </recommendedName>
</protein>
<accession>A0A239LF16</accession>